<accession>A0A7Y4B5Y2</accession>
<sequence length="144" mass="16822">MRIKCFRHDKWEEVDIFSMKINDVFSYCGDTYLLTAKPYLSSDNKPTLPAELYEPGPIIINFDETRNYINMVMDYVHSDATEFEDGTMIIAELCNGESNIYSPRLPIEALNNFCRKNIDTYVAFYKENEKALESGQSVQIEKFW</sequence>
<evidence type="ECO:0000313" key="2">
    <source>
        <dbReference type="Proteomes" id="UP000532247"/>
    </source>
</evidence>
<dbReference type="Proteomes" id="UP000532247">
    <property type="component" value="Unassembled WGS sequence"/>
</dbReference>
<dbReference type="AlphaFoldDB" id="A0A7Y4B5Y2"/>
<dbReference type="EMBL" id="VTYF01000015">
    <property type="protein sequence ID" value="NOI11240.1"/>
    <property type="molecule type" value="Genomic_DNA"/>
</dbReference>
<dbReference type="RefSeq" id="WP_029792869.1">
    <property type="nucleotide sequence ID" value="NZ_VTYF01000015.1"/>
</dbReference>
<protein>
    <submittedName>
        <fullName evidence="1">Uncharacterized protein</fullName>
    </submittedName>
</protein>
<comment type="caution">
    <text evidence="1">The sequence shown here is derived from an EMBL/GenBank/DDBJ whole genome shotgun (WGS) entry which is preliminary data.</text>
</comment>
<name>A0A7Y4B5Y2_VIBAL</name>
<organism evidence="1 2">
    <name type="scientific">Vibrio alginolyticus</name>
    <dbReference type="NCBI Taxonomy" id="663"/>
    <lineage>
        <taxon>Bacteria</taxon>
        <taxon>Pseudomonadati</taxon>
        <taxon>Pseudomonadota</taxon>
        <taxon>Gammaproteobacteria</taxon>
        <taxon>Vibrionales</taxon>
        <taxon>Vibrionaceae</taxon>
        <taxon>Vibrio</taxon>
    </lineage>
</organism>
<reference evidence="1 2" key="1">
    <citation type="submission" date="2019-09" db="EMBL/GenBank/DDBJ databases">
        <title>Draft genome sequencing and comparative genomics of hatchery-associated Vibrios.</title>
        <authorList>
            <person name="Kehlet-Delgado H."/>
            <person name="Mueller R.S."/>
        </authorList>
    </citation>
    <scope>NUCLEOTIDE SEQUENCE [LARGE SCALE GENOMIC DNA]</scope>
    <source>
        <strain evidence="1 2">081416A</strain>
    </source>
</reference>
<evidence type="ECO:0000313" key="1">
    <source>
        <dbReference type="EMBL" id="NOI11240.1"/>
    </source>
</evidence>
<proteinExistence type="predicted"/>
<gene>
    <name evidence="1" type="ORF">F0254_20605</name>
</gene>